<dbReference type="Pfam" id="PF09939">
    <property type="entry name" value="DUF2171"/>
    <property type="match status" value="1"/>
</dbReference>
<dbReference type="NCBIfam" id="NF033157">
    <property type="entry name" value="SWFGD_domain"/>
    <property type="match status" value="1"/>
</dbReference>
<feature type="compositionally biased region" description="Basic and acidic residues" evidence="1">
    <location>
        <begin position="67"/>
        <end position="100"/>
    </location>
</feature>
<gene>
    <name evidence="2" type="ORF">LZ519_06560</name>
</gene>
<feature type="region of interest" description="Disordered" evidence="1">
    <location>
        <begin position="178"/>
        <end position="199"/>
    </location>
</feature>
<name>A0ABT0RFD6_9SPHN</name>
<evidence type="ECO:0000256" key="1">
    <source>
        <dbReference type="SAM" id="MobiDB-lite"/>
    </source>
</evidence>
<accession>A0ABT0RFD6</accession>
<evidence type="ECO:0000313" key="2">
    <source>
        <dbReference type="EMBL" id="MCL6678978.1"/>
    </source>
</evidence>
<feature type="compositionally biased region" description="Basic and acidic residues" evidence="1">
    <location>
        <begin position="311"/>
        <end position="343"/>
    </location>
</feature>
<dbReference type="InterPro" id="IPR018684">
    <property type="entry name" value="DUF2171"/>
</dbReference>
<sequence length="351" mass="40475">MMAYDRYETRRDRDWRGNSDYERGRRDERGFFERAGDEIASWFGDDDAERRRRQDEQMNRGSGRESGWGRDRDYDRGFGRDYDRDRQSVASSDRDFDRNRSSSRPTNWTSSDRDYRSGQSTRGYAGYDRDYSSRGGIGGSMSSDYMSPTGPSFGYGGTYGAGSSNGYGSGGYGSGFGGDRESDRSYRPMAGDYGRSDRNEDRHYHAWRQRQLDELDRDYDNYCRERQNRFESDFGSWRQNRMSKRQHLGSIREHMDVVGSDGETVGKVDCVKGDHIVLTRSDSDDNRHHMIDCSMVQTVEGDQVRLEMPAEEAKSRFQESDGRGLFGRDDDRGEGGERTDLERSFSGTYKS</sequence>
<feature type="region of interest" description="Disordered" evidence="1">
    <location>
        <begin position="306"/>
        <end position="351"/>
    </location>
</feature>
<feature type="region of interest" description="Disordered" evidence="1">
    <location>
        <begin position="1"/>
        <end position="30"/>
    </location>
</feature>
<dbReference type="RefSeq" id="WP_249867902.1">
    <property type="nucleotide sequence ID" value="NZ_JAMGBC010000001.1"/>
</dbReference>
<keyword evidence="3" id="KW-1185">Reference proteome</keyword>
<feature type="region of interest" description="Disordered" evidence="1">
    <location>
        <begin position="43"/>
        <end position="133"/>
    </location>
</feature>
<evidence type="ECO:0000313" key="3">
    <source>
        <dbReference type="Proteomes" id="UP001165343"/>
    </source>
</evidence>
<organism evidence="2 3">
    <name type="scientific">Sphingomonas anseongensis</name>
    <dbReference type="NCBI Taxonomy" id="2908207"/>
    <lineage>
        <taxon>Bacteria</taxon>
        <taxon>Pseudomonadati</taxon>
        <taxon>Pseudomonadota</taxon>
        <taxon>Alphaproteobacteria</taxon>
        <taxon>Sphingomonadales</taxon>
        <taxon>Sphingomonadaceae</taxon>
        <taxon>Sphingomonas</taxon>
    </lineage>
</organism>
<proteinExistence type="predicted"/>
<protein>
    <submittedName>
        <fullName evidence="2">DUF2171 domain-containing protein</fullName>
    </submittedName>
</protein>
<dbReference type="InterPro" id="IPR047800">
    <property type="entry name" value="SWFGD_dom"/>
</dbReference>
<dbReference type="EMBL" id="JAMGBC010000001">
    <property type="protein sequence ID" value="MCL6678978.1"/>
    <property type="molecule type" value="Genomic_DNA"/>
</dbReference>
<comment type="caution">
    <text evidence="2">The sequence shown here is derived from an EMBL/GenBank/DDBJ whole genome shotgun (WGS) entry which is preliminary data.</text>
</comment>
<feature type="compositionally biased region" description="Basic and acidic residues" evidence="1">
    <location>
        <begin position="48"/>
        <end position="58"/>
    </location>
</feature>
<dbReference type="Proteomes" id="UP001165343">
    <property type="component" value="Unassembled WGS sequence"/>
</dbReference>
<reference evidence="2" key="1">
    <citation type="submission" date="2022-05" db="EMBL/GenBank/DDBJ databases">
        <authorList>
            <person name="Jo J.-H."/>
            <person name="Im W.-T."/>
        </authorList>
    </citation>
    <scope>NUCLEOTIDE SEQUENCE</scope>
    <source>
        <strain evidence="2">RG327</strain>
    </source>
</reference>